<evidence type="ECO:0000313" key="2">
    <source>
        <dbReference type="EMBL" id="KAK3319815.1"/>
    </source>
</evidence>
<evidence type="ECO:0000313" key="3">
    <source>
        <dbReference type="Proteomes" id="UP001286456"/>
    </source>
</evidence>
<gene>
    <name evidence="2" type="ORF">B0T19DRAFT_272274</name>
</gene>
<dbReference type="Proteomes" id="UP001286456">
    <property type="component" value="Unassembled WGS sequence"/>
</dbReference>
<feature type="compositionally biased region" description="Acidic residues" evidence="1">
    <location>
        <begin position="237"/>
        <end position="254"/>
    </location>
</feature>
<name>A0AAE0I7M8_9PEZI</name>
<comment type="caution">
    <text evidence="2">The sequence shown here is derived from an EMBL/GenBank/DDBJ whole genome shotgun (WGS) entry which is preliminary data.</text>
</comment>
<organism evidence="2 3">
    <name type="scientific">Cercophora scortea</name>
    <dbReference type="NCBI Taxonomy" id="314031"/>
    <lineage>
        <taxon>Eukaryota</taxon>
        <taxon>Fungi</taxon>
        <taxon>Dikarya</taxon>
        <taxon>Ascomycota</taxon>
        <taxon>Pezizomycotina</taxon>
        <taxon>Sordariomycetes</taxon>
        <taxon>Sordariomycetidae</taxon>
        <taxon>Sordariales</taxon>
        <taxon>Lasiosphaeriaceae</taxon>
        <taxon>Cercophora</taxon>
    </lineage>
</organism>
<feature type="compositionally biased region" description="Basic and acidic residues" evidence="1">
    <location>
        <begin position="1"/>
        <end position="10"/>
    </location>
</feature>
<keyword evidence="3" id="KW-1185">Reference proteome</keyword>
<feature type="compositionally biased region" description="Low complexity" evidence="1">
    <location>
        <begin position="314"/>
        <end position="329"/>
    </location>
</feature>
<reference evidence="2" key="1">
    <citation type="journal article" date="2023" name="Mol. Phylogenet. Evol.">
        <title>Genome-scale phylogeny and comparative genomics of the fungal order Sordariales.</title>
        <authorList>
            <person name="Hensen N."/>
            <person name="Bonometti L."/>
            <person name="Westerberg I."/>
            <person name="Brannstrom I.O."/>
            <person name="Guillou S."/>
            <person name="Cros-Aarteil S."/>
            <person name="Calhoun S."/>
            <person name="Haridas S."/>
            <person name="Kuo A."/>
            <person name="Mondo S."/>
            <person name="Pangilinan J."/>
            <person name="Riley R."/>
            <person name="LaButti K."/>
            <person name="Andreopoulos B."/>
            <person name="Lipzen A."/>
            <person name="Chen C."/>
            <person name="Yan M."/>
            <person name="Daum C."/>
            <person name="Ng V."/>
            <person name="Clum A."/>
            <person name="Steindorff A."/>
            <person name="Ohm R.A."/>
            <person name="Martin F."/>
            <person name="Silar P."/>
            <person name="Natvig D.O."/>
            <person name="Lalanne C."/>
            <person name="Gautier V."/>
            <person name="Ament-Velasquez S.L."/>
            <person name="Kruys A."/>
            <person name="Hutchinson M.I."/>
            <person name="Powell A.J."/>
            <person name="Barry K."/>
            <person name="Miller A.N."/>
            <person name="Grigoriev I.V."/>
            <person name="Debuchy R."/>
            <person name="Gladieux P."/>
            <person name="Hiltunen Thoren M."/>
            <person name="Johannesson H."/>
        </authorList>
    </citation>
    <scope>NUCLEOTIDE SEQUENCE</scope>
    <source>
        <strain evidence="2">SMH4131-1</strain>
    </source>
</reference>
<feature type="compositionally biased region" description="Basic and acidic residues" evidence="1">
    <location>
        <begin position="221"/>
        <end position="236"/>
    </location>
</feature>
<reference evidence="2" key="2">
    <citation type="submission" date="2023-06" db="EMBL/GenBank/DDBJ databases">
        <authorList>
            <consortium name="Lawrence Berkeley National Laboratory"/>
            <person name="Haridas S."/>
            <person name="Hensen N."/>
            <person name="Bonometti L."/>
            <person name="Westerberg I."/>
            <person name="Brannstrom I.O."/>
            <person name="Guillou S."/>
            <person name="Cros-Aarteil S."/>
            <person name="Calhoun S."/>
            <person name="Kuo A."/>
            <person name="Mondo S."/>
            <person name="Pangilinan J."/>
            <person name="Riley R."/>
            <person name="Labutti K."/>
            <person name="Andreopoulos B."/>
            <person name="Lipzen A."/>
            <person name="Chen C."/>
            <person name="Yanf M."/>
            <person name="Daum C."/>
            <person name="Ng V."/>
            <person name="Clum A."/>
            <person name="Steindorff A."/>
            <person name="Ohm R."/>
            <person name="Martin F."/>
            <person name="Silar P."/>
            <person name="Natvig D."/>
            <person name="Lalanne C."/>
            <person name="Gautier V."/>
            <person name="Ament-Velasquez S.L."/>
            <person name="Kruys A."/>
            <person name="Hutchinson M.I."/>
            <person name="Powell A.J."/>
            <person name="Barry K."/>
            <person name="Miller A.N."/>
            <person name="Grigoriev I.V."/>
            <person name="Debuchy R."/>
            <person name="Gladieux P."/>
            <person name="Thoren M.H."/>
            <person name="Johannesson H."/>
        </authorList>
    </citation>
    <scope>NUCLEOTIDE SEQUENCE</scope>
    <source>
        <strain evidence="2">SMH4131-1</strain>
    </source>
</reference>
<accession>A0AAE0I7M8</accession>
<dbReference type="AlphaFoldDB" id="A0AAE0I7M8"/>
<dbReference type="EMBL" id="JAUEPO010000006">
    <property type="protein sequence ID" value="KAK3319815.1"/>
    <property type="molecule type" value="Genomic_DNA"/>
</dbReference>
<feature type="region of interest" description="Disordered" evidence="1">
    <location>
        <begin position="293"/>
        <end position="347"/>
    </location>
</feature>
<feature type="region of interest" description="Disordered" evidence="1">
    <location>
        <begin position="1"/>
        <end position="27"/>
    </location>
</feature>
<protein>
    <submittedName>
        <fullName evidence="2">Uncharacterized protein</fullName>
    </submittedName>
</protein>
<proteinExistence type="predicted"/>
<sequence length="347" mass="38314">MTNHVMEPDWTKTGTLPLPPARNLRSPGPRSLAAMSARIVANNISLISPSMLNPLTTSPSIINRIYRDLLPRGLTFHAWKLLSPLLGPPLPTPLQHFTATLTDPQHDLKIYTIPLTSQTGAFLAVLKIDRIRHIQTNELLTLAELPNLSVLEVTEDRFDESAGGNGIGRVTDNLARGWSEKPCAFRALRRLRLWECRELSHRSLRYVTVFPVLVGYSVSGPEERWDGAEGEGRELGWEEQDGELDSLPTEEEAEGSAATVPTASLELVPAPGKVAGRSRVGYSAWPKRFFSRDLKRAQGDSAPSPDGRLGTGPSSRSSTKRQQSSHQTSLRPKKRRNLQDVFSGFGM</sequence>
<feature type="region of interest" description="Disordered" evidence="1">
    <location>
        <begin position="221"/>
        <end position="264"/>
    </location>
</feature>
<evidence type="ECO:0000256" key="1">
    <source>
        <dbReference type="SAM" id="MobiDB-lite"/>
    </source>
</evidence>